<sequence>MIDSKVEISFLMPAKNASLYMDEAIESIRNQTKKSWELIIIEDHSNDDTYDIAKRAAKNDQRISVYTNDGHGQSRALNHGYKFSNGKVIKFVDADDILHKECVDQTLRHEFDVACHNHYVVTNFNSGAMSEVQPNKVFLNSDFEFCLKYMMGITRWSFVIKRDIADKIFPIPDGLEQADSWISLAIKRFVKHIFHIDRPLYYYRQHSSQTFGGIYNFDEKIVDFRSKRKLASLKVLKTQSKRLAYPIDEMDRLTAQFEIYLTLMIQENTTIVEIFKSDLPPKLKFKLLGIKKIPKSVSSFKVFQHYQAEKIRKIQNFVKFKKV</sequence>
<proteinExistence type="predicted"/>
<dbReference type="PANTHER" id="PTHR22916">
    <property type="entry name" value="GLYCOSYLTRANSFERASE"/>
    <property type="match status" value="1"/>
</dbReference>
<dbReference type="EMBL" id="JACADJ010000046">
    <property type="protein sequence ID" value="NWH05784.1"/>
    <property type="molecule type" value="Genomic_DNA"/>
</dbReference>
<keyword evidence="3" id="KW-1185">Reference proteome</keyword>
<keyword evidence="2" id="KW-0808">Transferase</keyword>
<dbReference type="Proteomes" id="UP000553343">
    <property type="component" value="Unassembled WGS sequence"/>
</dbReference>
<evidence type="ECO:0000259" key="1">
    <source>
        <dbReference type="Pfam" id="PF00535"/>
    </source>
</evidence>
<dbReference type="SUPFAM" id="SSF53448">
    <property type="entry name" value="Nucleotide-diphospho-sugar transferases"/>
    <property type="match status" value="1"/>
</dbReference>
<dbReference type="AlphaFoldDB" id="A0A850SWT6"/>
<name>A0A850SWT6_9BACT</name>
<dbReference type="InterPro" id="IPR029044">
    <property type="entry name" value="Nucleotide-diphossugar_trans"/>
</dbReference>
<accession>A0A850SWT6</accession>
<organism evidence="2 3">
    <name type="scientific">Desulfobacter latus</name>
    <dbReference type="NCBI Taxonomy" id="2292"/>
    <lineage>
        <taxon>Bacteria</taxon>
        <taxon>Pseudomonadati</taxon>
        <taxon>Thermodesulfobacteriota</taxon>
        <taxon>Desulfobacteria</taxon>
        <taxon>Desulfobacterales</taxon>
        <taxon>Desulfobacteraceae</taxon>
        <taxon>Desulfobacter</taxon>
    </lineage>
</organism>
<dbReference type="PANTHER" id="PTHR22916:SF3">
    <property type="entry name" value="UDP-GLCNAC:BETAGAL BETA-1,3-N-ACETYLGLUCOSAMINYLTRANSFERASE-LIKE PROTEIN 1"/>
    <property type="match status" value="1"/>
</dbReference>
<reference evidence="2 3" key="1">
    <citation type="submission" date="2020-06" db="EMBL/GenBank/DDBJ databases">
        <title>High-quality draft genome of sulfate reducer Desulfobacter latus type strain AcrS2 isolated from marine sediment.</title>
        <authorList>
            <person name="Hoppe M."/>
            <person name="Larsen C.K."/>
            <person name="Marshall I.P.G."/>
            <person name="Schramm A."/>
            <person name="Marietou A.G."/>
        </authorList>
    </citation>
    <scope>NUCLEOTIDE SEQUENCE [LARGE SCALE GENOMIC DNA]</scope>
    <source>
        <strain evidence="2 3">AcRS2</strain>
    </source>
</reference>
<dbReference type="Pfam" id="PF00535">
    <property type="entry name" value="Glycos_transf_2"/>
    <property type="match status" value="1"/>
</dbReference>
<evidence type="ECO:0000313" key="2">
    <source>
        <dbReference type="EMBL" id="NWH05784.1"/>
    </source>
</evidence>
<dbReference type="GO" id="GO:0016758">
    <property type="term" value="F:hexosyltransferase activity"/>
    <property type="evidence" value="ECO:0007669"/>
    <property type="project" value="UniProtKB-ARBA"/>
</dbReference>
<comment type="caution">
    <text evidence="2">The sequence shown here is derived from an EMBL/GenBank/DDBJ whole genome shotgun (WGS) entry which is preliminary data.</text>
</comment>
<dbReference type="Gene3D" id="3.90.550.10">
    <property type="entry name" value="Spore Coat Polysaccharide Biosynthesis Protein SpsA, Chain A"/>
    <property type="match status" value="1"/>
</dbReference>
<dbReference type="RefSeq" id="WP_178367242.1">
    <property type="nucleotide sequence ID" value="NZ_JACADJ010000046.1"/>
</dbReference>
<dbReference type="InterPro" id="IPR001173">
    <property type="entry name" value="Glyco_trans_2-like"/>
</dbReference>
<feature type="domain" description="Glycosyltransferase 2-like" evidence="1">
    <location>
        <begin position="9"/>
        <end position="120"/>
    </location>
</feature>
<gene>
    <name evidence="2" type="ORF">HXW94_12445</name>
</gene>
<protein>
    <submittedName>
        <fullName evidence="2">Glycosyltransferase family 2 protein</fullName>
    </submittedName>
</protein>
<evidence type="ECO:0000313" key="3">
    <source>
        <dbReference type="Proteomes" id="UP000553343"/>
    </source>
</evidence>